<feature type="domain" description="Gfo/Idh/MocA-like oxidoreductase N-terminal" evidence="2">
    <location>
        <begin position="7"/>
        <end position="126"/>
    </location>
</feature>
<feature type="domain" description="GFO/IDH/MocA-like oxidoreductase" evidence="3">
    <location>
        <begin position="146"/>
        <end position="260"/>
    </location>
</feature>
<dbReference type="PANTHER" id="PTHR46368:SF19">
    <property type="entry name" value="GFO_IDH_MOCA-LIKE OXIDOREDUCTASE N-TERMINAL DOMAIN-CONTAINING PROTEIN"/>
    <property type="match status" value="1"/>
</dbReference>
<dbReference type="EMBL" id="KE344346">
    <property type="protein sequence ID" value="EXB57407.1"/>
    <property type="molecule type" value="Genomic_DNA"/>
</dbReference>
<evidence type="ECO:0000313" key="4">
    <source>
        <dbReference type="EMBL" id="EXB57407.1"/>
    </source>
</evidence>
<dbReference type="OrthoDB" id="2129491at2759"/>
<dbReference type="AlphaFoldDB" id="W9QXT2"/>
<name>W9QXT2_9ROSA</name>
<gene>
    <name evidence="4" type="ORF">L484_016460</name>
</gene>
<dbReference type="STRING" id="981085.W9QXT2"/>
<dbReference type="InterPro" id="IPR000683">
    <property type="entry name" value="Gfo/Idh/MocA-like_OxRdtase_N"/>
</dbReference>
<evidence type="ECO:0000259" key="2">
    <source>
        <dbReference type="Pfam" id="PF01408"/>
    </source>
</evidence>
<evidence type="ECO:0000313" key="5">
    <source>
        <dbReference type="Proteomes" id="UP000030645"/>
    </source>
</evidence>
<dbReference type="Pfam" id="PF01408">
    <property type="entry name" value="GFO_IDH_MocA"/>
    <property type="match status" value="1"/>
</dbReference>
<sequence length="360" mass="39110">MAVEAPIRIGILGCAEIARKLSRAISLSPNAALSAVASRSIDKARAFAVANGFPPHAKIYGSYESLLDDPDIDAVYVPLPTSLHLHWAVLAAKKSKHLLLEKPVGLNVSEFDTILEAVDSSGVQLMDGTMWMHHPRTLAMKDFLSDADRFGQLKTVHACFSFAADPDFLKNDIRVKPDLDGLGALGDAGWYCIRSILWAANFEPPKTVIALPGAALNESGVILACGASLHWEDGKSATFHCSFLSNLTMDITAIGTKGTLHVNDFVIPYQEKEAYFSTGTETGFNELVTGWVPQPSKHVVITDLPQEARMVREFANLVGAIKNGSKPEKKWPIISRKTQLILDAVKASIDKGFTPVEVVY</sequence>
<dbReference type="PANTHER" id="PTHR46368">
    <property type="match status" value="1"/>
</dbReference>
<dbReference type="GO" id="GO:0000166">
    <property type="term" value="F:nucleotide binding"/>
    <property type="evidence" value="ECO:0007669"/>
    <property type="project" value="InterPro"/>
</dbReference>
<dbReference type="Pfam" id="PF22725">
    <property type="entry name" value="GFO_IDH_MocA_C3"/>
    <property type="match status" value="1"/>
</dbReference>
<dbReference type="SUPFAM" id="SSF51735">
    <property type="entry name" value="NAD(P)-binding Rossmann-fold domains"/>
    <property type="match status" value="1"/>
</dbReference>
<dbReference type="KEGG" id="mnt:21399507"/>
<comment type="similarity">
    <text evidence="1">Belongs to the Gfo/Idh/MocA family.</text>
</comment>
<dbReference type="InterPro" id="IPR036291">
    <property type="entry name" value="NAD(P)-bd_dom_sf"/>
</dbReference>
<keyword evidence="5" id="KW-1185">Reference proteome</keyword>
<dbReference type="eggNOG" id="KOG2741">
    <property type="taxonomic scope" value="Eukaryota"/>
</dbReference>
<dbReference type="Gene3D" id="3.30.360.10">
    <property type="entry name" value="Dihydrodipicolinate Reductase, domain 2"/>
    <property type="match status" value="1"/>
</dbReference>
<dbReference type="Proteomes" id="UP000030645">
    <property type="component" value="Unassembled WGS sequence"/>
</dbReference>
<evidence type="ECO:0000259" key="3">
    <source>
        <dbReference type="Pfam" id="PF22725"/>
    </source>
</evidence>
<reference evidence="5" key="1">
    <citation type="submission" date="2013-01" db="EMBL/GenBank/DDBJ databases">
        <title>Draft Genome Sequence of a Mulberry Tree, Morus notabilis C.K. Schneid.</title>
        <authorList>
            <person name="He N."/>
            <person name="Zhao S."/>
        </authorList>
    </citation>
    <scope>NUCLEOTIDE SEQUENCE</scope>
</reference>
<organism evidence="4 5">
    <name type="scientific">Morus notabilis</name>
    <dbReference type="NCBI Taxonomy" id="981085"/>
    <lineage>
        <taxon>Eukaryota</taxon>
        <taxon>Viridiplantae</taxon>
        <taxon>Streptophyta</taxon>
        <taxon>Embryophyta</taxon>
        <taxon>Tracheophyta</taxon>
        <taxon>Spermatophyta</taxon>
        <taxon>Magnoliopsida</taxon>
        <taxon>eudicotyledons</taxon>
        <taxon>Gunneridae</taxon>
        <taxon>Pentapetalae</taxon>
        <taxon>rosids</taxon>
        <taxon>fabids</taxon>
        <taxon>Rosales</taxon>
        <taxon>Moraceae</taxon>
        <taxon>Moreae</taxon>
        <taxon>Morus</taxon>
    </lineage>
</organism>
<proteinExistence type="inferred from homology"/>
<protein>
    <submittedName>
        <fullName evidence="4">Putative oxidoreductase</fullName>
    </submittedName>
</protein>
<dbReference type="Gene3D" id="3.40.50.720">
    <property type="entry name" value="NAD(P)-binding Rossmann-like Domain"/>
    <property type="match status" value="1"/>
</dbReference>
<evidence type="ECO:0000256" key="1">
    <source>
        <dbReference type="ARBA" id="ARBA00010928"/>
    </source>
</evidence>
<dbReference type="InterPro" id="IPR055170">
    <property type="entry name" value="GFO_IDH_MocA-like_dom"/>
</dbReference>
<dbReference type="SUPFAM" id="SSF55347">
    <property type="entry name" value="Glyceraldehyde-3-phosphate dehydrogenase-like, C-terminal domain"/>
    <property type="match status" value="1"/>
</dbReference>
<accession>W9QXT2</accession>